<dbReference type="CDD" id="cd16027">
    <property type="entry name" value="SGSH"/>
    <property type="match status" value="1"/>
</dbReference>
<evidence type="ECO:0000313" key="4">
    <source>
        <dbReference type="Proteomes" id="UP000267469"/>
    </source>
</evidence>
<protein>
    <submittedName>
        <fullName evidence="3">Sulfatase</fullName>
    </submittedName>
</protein>
<keyword evidence="1" id="KW-0732">Signal</keyword>
<dbReference type="RefSeq" id="WP_123214704.1">
    <property type="nucleotide sequence ID" value="NZ_RJTM01000021.1"/>
</dbReference>
<evidence type="ECO:0000256" key="1">
    <source>
        <dbReference type="SAM" id="SignalP"/>
    </source>
</evidence>
<dbReference type="InterPro" id="IPR000917">
    <property type="entry name" value="Sulfatase_N"/>
</dbReference>
<dbReference type="PANTHER" id="PTHR43751:SF1">
    <property type="entry name" value="SULFATASE ATSG-RELATED"/>
    <property type="match status" value="1"/>
</dbReference>
<accession>A0A3N0EVT7</accession>
<sequence>MLKNVRIIVLLLVLWSGPGCRQTKPEPELKRPNILFVISDDQSFAHTSFSGSKFVNTPAFDRVAREGVYFAGCIAGSPGCAPSRSSIVTGRYPWQNEQSGQHASSWLKKYVPFIDELEKAGYSTGRTGKGVGPFQYAGNTNDSLWRVTNAGGMVHSEISYDKKDRSNLEGYADKISGTDYFGNFKYFIENVRKDRPFFFWYGAHEPHRPYEKGSWKRMGKHLEDAEVPGFLPDNDEIRGDLLDYAVEVEWFDRHLGDILQYLEDIGELDNTIVIVTSDNGKPFPRAKANSYEYGIHVPMAIRYPEKFPGGRVIKDPISFVDIAPTILEIAGKGPGDMMPVTGKSFLDILTSNEEGYVKGENAYAFSGRERHSSSRYENRGYPQRAIRSRDFLYIWNMRPERWPAGAPRKFDPEDTLQLLPVNGIGDDGKYIPQSAYTDIDDCPAKTYLLEHAGDTDIKPFLDLAVDKRPEFELYAINTDPYCLENLAGMPEFAEEETRLKKELLSELKRTKDPRVVGPDTEIFDRYKRYSPIRKFPKPDNFF</sequence>
<organism evidence="3 4">
    <name type="scientific">Sinomicrobium pectinilyticum</name>
    <dbReference type="NCBI Taxonomy" id="1084421"/>
    <lineage>
        <taxon>Bacteria</taxon>
        <taxon>Pseudomonadati</taxon>
        <taxon>Bacteroidota</taxon>
        <taxon>Flavobacteriia</taxon>
        <taxon>Flavobacteriales</taxon>
        <taxon>Flavobacteriaceae</taxon>
        <taxon>Sinomicrobium</taxon>
    </lineage>
</organism>
<reference evidence="3 4" key="1">
    <citation type="submission" date="2018-10" db="EMBL/GenBank/DDBJ databases">
        <title>Sinomicrobium pectinilyticum sp. nov., a pectinase-producing bacterium isolated from alkaline and saline soil, and emended description of the genus Sinomicrobium.</title>
        <authorList>
            <person name="Cheng B."/>
            <person name="Li C."/>
            <person name="Lai Q."/>
            <person name="Du M."/>
            <person name="Shao Z."/>
            <person name="Xu P."/>
            <person name="Yang C."/>
        </authorList>
    </citation>
    <scope>NUCLEOTIDE SEQUENCE [LARGE SCALE GENOMIC DNA]</scope>
    <source>
        <strain evidence="3 4">5DNS001</strain>
    </source>
</reference>
<dbReference type="EMBL" id="RJTM01000021">
    <property type="protein sequence ID" value="RNL91986.1"/>
    <property type="molecule type" value="Genomic_DNA"/>
</dbReference>
<dbReference type="PANTHER" id="PTHR43751">
    <property type="entry name" value="SULFATASE"/>
    <property type="match status" value="1"/>
</dbReference>
<evidence type="ECO:0000313" key="3">
    <source>
        <dbReference type="EMBL" id="RNL91986.1"/>
    </source>
</evidence>
<feature type="signal peptide" evidence="1">
    <location>
        <begin position="1"/>
        <end position="21"/>
    </location>
</feature>
<feature type="domain" description="Sulfatase N-terminal" evidence="2">
    <location>
        <begin position="32"/>
        <end position="331"/>
    </location>
</feature>
<comment type="caution">
    <text evidence="3">The sequence shown here is derived from an EMBL/GenBank/DDBJ whole genome shotgun (WGS) entry which is preliminary data.</text>
</comment>
<proteinExistence type="predicted"/>
<dbReference type="InterPro" id="IPR052701">
    <property type="entry name" value="GAG_Ulvan_Degrading_Sulfatases"/>
</dbReference>
<dbReference type="InterPro" id="IPR017850">
    <property type="entry name" value="Alkaline_phosphatase_core_sf"/>
</dbReference>
<dbReference type="Pfam" id="PF00884">
    <property type="entry name" value="Sulfatase"/>
    <property type="match status" value="1"/>
</dbReference>
<keyword evidence="4" id="KW-1185">Reference proteome</keyword>
<gene>
    <name evidence="3" type="ORF">ED312_03910</name>
</gene>
<feature type="chain" id="PRO_5018196297" evidence="1">
    <location>
        <begin position="22"/>
        <end position="542"/>
    </location>
</feature>
<dbReference type="Gene3D" id="3.40.720.10">
    <property type="entry name" value="Alkaline Phosphatase, subunit A"/>
    <property type="match status" value="1"/>
</dbReference>
<dbReference type="SUPFAM" id="SSF53649">
    <property type="entry name" value="Alkaline phosphatase-like"/>
    <property type="match status" value="1"/>
</dbReference>
<dbReference type="AlphaFoldDB" id="A0A3N0EVT7"/>
<dbReference type="Proteomes" id="UP000267469">
    <property type="component" value="Unassembled WGS sequence"/>
</dbReference>
<evidence type="ECO:0000259" key="2">
    <source>
        <dbReference type="Pfam" id="PF00884"/>
    </source>
</evidence>
<name>A0A3N0EVT7_SINP1</name>
<dbReference type="OrthoDB" id="9815108at2"/>